<dbReference type="Proteomes" id="UP000037069">
    <property type="component" value="Unassembled WGS sequence"/>
</dbReference>
<gene>
    <name evidence="6" type="ORF">FF38_04354</name>
</gene>
<feature type="domain" description="Janus kinase and microtubule-interacting protein C-terminal" evidence="5">
    <location>
        <begin position="716"/>
        <end position="796"/>
    </location>
</feature>
<dbReference type="GO" id="GO:0019900">
    <property type="term" value="F:kinase binding"/>
    <property type="evidence" value="ECO:0007669"/>
    <property type="project" value="InterPro"/>
</dbReference>
<dbReference type="SUPFAM" id="SSF57997">
    <property type="entry name" value="Tropomyosin"/>
    <property type="match status" value="1"/>
</dbReference>
<feature type="compositionally biased region" description="Low complexity" evidence="4">
    <location>
        <begin position="80"/>
        <end position="93"/>
    </location>
</feature>
<feature type="coiled-coil region" evidence="3">
    <location>
        <begin position="1129"/>
        <end position="1240"/>
    </location>
</feature>
<dbReference type="GO" id="GO:0008017">
    <property type="term" value="F:microtubule binding"/>
    <property type="evidence" value="ECO:0007669"/>
    <property type="project" value="InterPro"/>
</dbReference>
<evidence type="ECO:0000259" key="5">
    <source>
        <dbReference type="Pfam" id="PF16034"/>
    </source>
</evidence>
<feature type="compositionally biased region" description="Polar residues" evidence="4">
    <location>
        <begin position="991"/>
        <end position="1015"/>
    </location>
</feature>
<proteinExistence type="inferred from homology"/>
<dbReference type="OrthoDB" id="6424487at2759"/>
<dbReference type="PANTHER" id="PTHR18935:SF8">
    <property type="entry name" value="GOLGIN SUBFAMILY A MEMBER 4-LIKE ISOFORM X1"/>
    <property type="match status" value="1"/>
</dbReference>
<dbReference type="Pfam" id="PF16034">
    <property type="entry name" value="JAKMIP_CC3"/>
    <property type="match status" value="1"/>
</dbReference>
<feature type="compositionally biased region" description="Polar residues" evidence="4">
    <location>
        <begin position="7"/>
        <end position="26"/>
    </location>
</feature>
<keyword evidence="2 3" id="KW-0175">Coiled coil</keyword>
<feature type="compositionally biased region" description="Polar residues" evidence="4">
    <location>
        <begin position="677"/>
        <end position="686"/>
    </location>
</feature>
<sequence>MADKLNKTTSSISLEKQQPINMTKMTSPPAPNRGEVLIVTRLAENITDSYRLVKQKQQKFNDLTNQQHHHNHQKLSKFTNNESSNNSSSNNNNTKLIKPILKTPTDEWQEVCSPKNKLKRKKTLSASLTSVTDSVNQEKRTRIEGMQLNCRGRLHIKENIATPTTSTTVNTPAATVPSRTEKLAGKPPLPPSSKQTQPTESKVLVNPPPRLKRKLQENVQTIQKLNALTEQLRLEINELKSSLTTEKGAVRVLRAQNESEARKWKTEVKKLQNAVELLKKAGANNNNKKCDTASTNNENNLPQAAMGGLVNYEIQRLTNEINALKEANKALEEKKVINCDADRRKAADIRELKDSYEIRLTQIQKSAKNEISRLLEEIKTKERNIGQLKKDLQILQNSKTTSRNATTNNTNLTNNKTTNSNLKLNQNNKKPKSSITNAAQKQNEDSSKDKESSKETTTTTKNKDSTKKAEYSEISKLKNIELINNTKNVTTNLQKSTKILNTHHNNVKETATEIVENNNEQNNAITIVHLKALEIPDLHNHNNSNNNNCNNNDTDDGGHKCCIMKKKPEPLLLTTATQTNDTSSLINSNRNMIATAEATTQTTPPTTANLLATSLACDVETDHFDEQHITQELTQHLQNKAIQDAKENHEHDHHHHHRHHHHHHHHHHNNHSDSDSALSSAPTSISPQPPANGEEPTDIWQTMRSYTNDIEKLQKEVDLLQKQNEQLKQELNIAKEQIIELETNAMESANNTKIPQLMERIKYLEEQEHELQAEANDLREQNELLEFRILELEETNDKWSLQSHTNPASESSESMQTTTVANNTQNLWSCPGAGNKPDPFEMLFGNNSHTSQNASIQLDSGIISPQSQHHHDDLIDISNEELCRRLGDLLKKSSLEEDERHCLQQVLNLVQQLDALTPRSGPNSLNVTSSSDEASSLDLVKSRISDYSSASTASTNSARSTYDSSSLNSTKVNTSNSSNTNTPSRIVATVQPYNSTAPYTPSNSHQLAPHNTPTDSPRKARCQPWQTNSLSESGVFVESDFYSDASENNVCTQTDFEDGVGISSYSPHHIFNSPTKKVPVQQQNSSNLTDQKRLQYYKERVEVLESKVLIYESSGDVQAKRLAERLQREILLEKEVNELRDRVEFLESENSTLEEEKCEFEEAENDTRLRLQRLEVELEILSQRNVELEMSREALSAKYKDCHSECFILRDDLAASETQIRHLEEDKQKAKENLEFLHSALPLLLICNTYCTLAQVQNQNYQVANAQTTTTTTNEAMGNQGSNMNLTSSPTRFSAGGFDKDFMKSSETSICQERELQYLKEEVKCLRHQIKELNSRHYAAMESADSHWVDLEREYKEREEQYRAKEMCLKQKIQKLQDCLREDARSANEKICQLEEAEQGLKTCLVRVSKDHQKLQEDHQLMVSEFDRFKEQHEQVREQQKPLTEALENEKKRNKGLIDELTFMRKLQQETESQSKKELESVRGQMFDLKKDFLHIEVTNGELREEVATLELQIQSLEKALRESEEKIRCLTDEIRTKDEICQKLEKRLERSEGYSLADELGDSPSKRFKREDIKDLKTASKGLGQALRHMGDCERMLPTQKQFKTIARDVKKLADTLLQGDAPEEEKITKSHPKLILTDITRI</sequence>
<dbReference type="EMBL" id="JRES01000819">
    <property type="protein sequence ID" value="KNC28137.1"/>
    <property type="molecule type" value="Genomic_DNA"/>
</dbReference>
<evidence type="ECO:0000313" key="6">
    <source>
        <dbReference type="EMBL" id="KNC28137.1"/>
    </source>
</evidence>
<evidence type="ECO:0000256" key="4">
    <source>
        <dbReference type="SAM" id="MobiDB-lite"/>
    </source>
</evidence>
<keyword evidence="7" id="KW-1185">Reference proteome</keyword>
<dbReference type="OMA" id="MEVEAEF"/>
<reference evidence="6 7" key="1">
    <citation type="journal article" date="2015" name="Nat. Commun.">
        <title>Lucilia cuprina genome unlocks parasitic fly biology to underpin future interventions.</title>
        <authorList>
            <person name="Anstead C.A."/>
            <person name="Korhonen P.K."/>
            <person name="Young N.D."/>
            <person name="Hall R.S."/>
            <person name="Jex A.R."/>
            <person name="Murali S.C."/>
            <person name="Hughes D.S."/>
            <person name="Lee S.F."/>
            <person name="Perry T."/>
            <person name="Stroehlein A.J."/>
            <person name="Ansell B.R."/>
            <person name="Breugelmans B."/>
            <person name="Hofmann A."/>
            <person name="Qu J."/>
            <person name="Dugan S."/>
            <person name="Lee S.L."/>
            <person name="Chao H."/>
            <person name="Dinh H."/>
            <person name="Han Y."/>
            <person name="Doddapaneni H.V."/>
            <person name="Worley K.C."/>
            <person name="Muzny D.M."/>
            <person name="Ioannidis P."/>
            <person name="Waterhouse R.M."/>
            <person name="Zdobnov E.M."/>
            <person name="James P.J."/>
            <person name="Bagnall N.H."/>
            <person name="Kotze A.C."/>
            <person name="Gibbs R.A."/>
            <person name="Richards S."/>
            <person name="Batterham P."/>
            <person name="Gasser R.B."/>
        </authorList>
    </citation>
    <scope>NUCLEOTIDE SEQUENCE [LARGE SCALE GENOMIC DNA]</scope>
    <source>
        <strain evidence="6 7">LS</strain>
        <tissue evidence="6">Full body</tissue>
    </source>
</reference>
<dbReference type="InterPro" id="IPR031994">
    <property type="entry name" value="JAKMIP_C"/>
</dbReference>
<dbReference type="InterPro" id="IPR024836">
    <property type="entry name" value="JAKMIP"/>
</dbReference>
<protein>
    <recommendedName>
        <fullName evidence="5">Janus kinase and microtubule-interacting protein C-terminal domain-containing protein</fullName>
    </recommendedName>
</protein>
<evidence type="ECO:0000256" key="1">
    <source>
        <dbReference type="ARBA" id="ARBA00005239"/>
    </source>
</evidence>
<feature type="region of interest" description="Disordered" evidence="4">
    <location>
        <begin position="396"/>
        <end position="470"/>
    </location>
</feature>
<feature type="region of interest" description="Disordered" evidence="4">
    <location>
        <begin position="1"/>
        <end position="32"/>
    </location>
</feature>
<organism evidence="6 7">
    <name type="scientific">Lucilia cuprina</name>
    <name type="common">Green bottle fly</name>
    <name type="synonym">Australian sheep blowfly</name>
    <dbReference type="NCBI Taxonomy" id="7375"/>
    <lineage>
        <taxon>Eukaryota</taxon>
        <taxon>Metazoa</taxon>
        <taxon>Ecdysozoa</taxon>
        <taxon>Arthropoda</taxon>
        <taxon>Hexapoda</taxon>
        <taxon>Insecta</taxon>
        <taxon>Pterygota</taxon>
        <taxon>Neoptera</taxon>
        <taxon>Endopterygota</taxon>
        <taxon>Diptera</taxon>
        <taxon>Brachycera</taxon>
        <taxon>Muscomorpha</taxon>
        <taxon>Oestroidea</taxon>
        <taxon>Calliphoridae</taxon>
        <taxon>Luciliinae</taxon>
        <taxon>Lucilia</taxon>
    </lineage>
</organism>
<evidence type="ECO:0000256" key="2">
    <source>
        <dbReference type="ARBA" id="ARBA00023054"/>
    </source>
</evidence>
<feature type="compositionally biased region" description="Basic and acidic residues" evidence="4">
    <location>
        <begin position="442"/>
        <end position="454"/>
    </location>
</feature>
<feature type="compositionally biased region" description="Low complexity" evidence="4">
    <location>
        <begin position="946"/>
        <end position="984"/>
    </location>
</feature>
<feature type="region of interest" description="Disordered" evidence="4">
    <location>
        <begin position="160"/>
        <end position="208"/>
    </location>
</feature>
<feature type="coiled-coil region" evidence="3">
    <location>
        <begin position="1500"/>
        <end position="1548"/>
    </location>
</feature>
<name>A0A0L0C7A9_LUCCU</name>
<feature type="region of interest" description="Disordered" evidence="4">
    <location>
        <begin position="946"/>
        <end position="1024"/>
    </location>
</feature>
<comment type="caution">
    <text evidence="6">The sequence shown here is derived from an EMBL/GenBank/DDBJ whole genome shotgun (WGS) entry which is preliminary data.</text>
</comment>
<feature type="compositionally biased region" description="Low complexity" evidence="4">
    <location>
        <begin position="397"/>
        <end position="428"/>
    </location>
</feature>
<feature type="coiled-coil region" evidence="3">
    <location>
        <begin position="703"/>
        <end position="795"/>
    </location>
</feature>
<comment type="similarity">
    <text evidence="1">Belongs to the JAKMIP family.</text>
</comment>
<feature type="region of interest" description="Disordered" evidence="4">
    <location>
        <begin position="64"/>
        <end position="96"/>
    </location>
</feature>
<feature type="coiled-coil region" evidence="3">
    <location>
        <begin position="211"/>
        <end position="281"/>
    </location>
</feature>
<feature type="compositionally biased region" description="Basic and acidic residues" evidence="4">
    <location>
        <begin position="461"/>
        <end position="470"/>
    </location>
</feature>
<dbReference type="PANTHER" id="PTHR18935">
    <property type="entry name" value="GOLGIN SUBFAMILY A MEMBER 4-LIKE ISOFORM X1"/>
    <property type="match status" value="1"/>
</dbReference>
<dbReference type="STRING" id="7375.A0A0L0C7A9"/>
<feature type="compositionally biased region" description="Basic residues" evidence="4">
    <location>
        <begin position="652"/>
        <end position="669"/>
    </location>
</feature>
<accession>A0A0L0C7A9</accession>
<feature type="region of interest" description="Disordered" evidence="4">
    <location>
        <begin position="644"/>
        <end position="697"/>
    </location>
</feature>
<evidence type="ECO:0000256" key="3">
    <source>
        <dbReference type="SAM" id="Coils"/>
    </source>
</evidence>
<feature type="compositionally biased region" description="Low complexity" evidence="4">
    <location>
        <begin position="161"/>
        <end position="178"/>
    </location>
</feature>
<evidence type="ECO:0000313" key="7">
    <source>
        <dbReference type="Proteomes" id="UP000037069"/>
    </source>
</evidence>